<feature type="region of interest" description="Disordered" evidence="1">
    <location>
        <begin position="55"/>
        <end position="79"/>
    </location>
</feature>
<proteinExistence type="predicted"/>
<reference evidence="2 3" key="1">
    <citation type="submission" date="2024-02" db="EMBL/GenBank/DDBJ databases">
        <title>Discinaceae phylogenomics.</title>
        <authorList>
            <person name="Dirks A.C."/>
            <person name="James T.Y."/>
        </authorList>
    </citation>
    <scope>NUCLEOTIDE SEQUENCE [LARGE SCALE GENOMIC DNA]</scope>
    <source>
        <strain evidence="2 3">ACD0624</strain>
    </source>
</reference>
<keyword evidence="3" id="KW-1185">Reference proteome</keyword>
<evidence type="ECO:0000256" key="1">
    <source>
        <dbReference type="SAM" id="MobiDB-lite"/>
    </source>
</evidence>
<dbReference type="Proteomes" id="UP001447188">
    <property type="component" value="Unassembled WGS sequence"/>
</dbReference>
<feature type="region of interest" description="Disordered" evidence="1">
    <location>
        <begin position="1"/>
        <end position="40"/>
    </location>
</feature>
<dbReference type="EMBL" id="JBBBZM010000030">
    <property type="protein sequence ID" value="KAL0637841.1"/>
    <property type="molecule type" value="Genomic_DNA"/>
</dbReference>
<protein>
    <submittedName>
        <fullName evidence="2">Uncharacterized protein</fullName>
    </submittedName>
</protein>
<comment type="caution">
    <text evidence="2">The sequence shown here is derived from an EMBL/GenBank/DDBJ whole genome shotgun (WGS) entry which is preliminary data.</text>
</comment>
<gene>
    <name evidence="2" type="ORF">Q9L58_003231</name>
</gene>
<evidence type="ECO:0000313" key="2">
    <source>
        <dbReference type="EMBL" id="KAL0637841.1"/>
    </source>
</evidence>
<organism evidence="2 3">
    <name type="scientific">Discina gigas</name>
    <dbReference type="NCBI Taxonomy" id="1032678"/>
    <lineage>
        <taxon>Eukaryota</taxon>
        <taxon>Fungi</taxon>
        <taxon>Dikarya</taxon>
        <taxon>Ascomycota</taxon>
        <taxon>Pezizomycotina</taxon>
        <taxon>Pezizomycetes</taxon>
        <taxon>Pezizales</taxon>
        <taxon>Discinaceae</taxon>
        <taxon>Discina</taxon>
    </lineage>
</organism>
<accession>A0ABR3GQH7</accession>
<evidence type="ECO:0000313" key="3">
    <source>
        <dbReference type="Proteomes" id="UP001447188"/>
    </source>
</evidence>
<name>A0ABR3GQH7_9PEZI</name>
<sequence>MANKVASFFPGGPPKGTKYMGDKDSPLAPVPPPGKPHIEESNKFKKVYERFPRLSRAHPGRVTSEKRSNPALIHSPGPEIIMDYTTNNSPVGFHAKKMCGQTRGYGEQEQEQEQKEFDKVLNNIHIQKLITDGRSTIYDTVYDVASGGKTHVADSELEVSEAVGNRNIPLIILEPATPKFDLCGPNITSVLTGEKLVSSDLHASKFDLRGLPHTCVRMNEPTSTKPTAPPKAPVAHDNADEDPIFKNCEIQRGFYPIYPSDVTPKMEFENRVGGLENWYAFPMIQVAREYLPEGMKDTDWSWTDNGVSGEFIPGGIAW</sequence>